<dbReference type="Proteomes" id="UP000238338">
    <property type="component" value="Unassembled WGS sequence"/>
</dbReference>
<evidence type="ECO:0000313" key="2">
    <source>
        <dbReference type="Proteomes" id="UP000238338"/>
    </source>
</evidence>
<gene>
    <name evidence="1" type="ORF">LX70_00842</name>
</gene>
<accession>A0A2S8SE58</accession>
<protein>
    <submittedName>
        <fullName evidence="1">Uncharacterized protein</fullName>
    </submittedName>
</protein>
<organism evidence="1 2">
    <name type="scientific">Albidovulum denitrificans</name>
    <dbReference type="NCBI Taxonomy" id="404881"/>
    <lineage>
        <taxon>Bacteria</taxon>
        <taxon>Pseudomonadati</taxon>
        <taxon>Pseudomonadota</taxon>
        <taxon>Alphaproteobacteria</taxon>
        <taxon>Rhodobacterales</taxon>
        <taxon>Paracoccaceae</taxon>
        <taxon>Albidovulum</taxon>
    </lineage>
</organism>
<reference evidence="1 2" key="1">
    <citation type="submission" date="2018-02" db="EMBL/GenBank/DDBJ databases">
        <title>Genomic Encyclopedia of Archaeal and Bacterial Type Strains, Phase II (KMG-II): from individual species to whole genera.</title>
        <authorList>
            <person name="Goeker M."/>
        </authorList>
    </citation>
    <scope>NUCLEOTIDE SEQUENCE [LARGE SCALE GENOMIC DNA]</scope>
    <source>
        <strain evidence="1 2">DSM 18921</strain>
    </source>
</reference>
<dbReference type="EMBL" id="PVEP01000001">
    <property type="protein sequence ID" value="PQV59022.1"/>
    <property type="molecule type" value="Genomic_DNA"/>
</dbReference>
<comment type="caution">
    <text evidence="1">The sequence shown here is derived from an EMBL/GenBank/DDBJ whole genome shotgun (WGS) entry which is preliminary data.</text>
</comment>
<name>A0A2S8SE58_9RHOB</name>
<dbReference type="AlphaFoldDB" id="A0A2S8SE58"/>
<dbReference type="OrthoDB" id="8438529at2"/>
<keyword evidence="2" id="KW-1185">Reference proteome</keyword>
<evidence type="ECO:0000313" key="1">
    <source>
        <dbReference type="EMBL" id="PQV59022.1"/>
    </source>
</evidence>
<dbReference type="RefSeq" id="WP_146111542.1">
    <property type="nucleotide sequence ID" value="NZ_PVEP01000001.1"/>
</dbReference>
<proteinExistence type="predicted"/>
<sequence>MGIFATEFPVRENITAKSFVALALAWVRGMQHSTLRIDEKSIEAYDDELIFSGDRDERFVLKRISFDKGFIIGARYDFFDDAGLNWRTECVLTNSGTNASLRVRGQCFSSDHRTLPLTPKKPFLIKSALQDGWGAIDHAFEISDQPIVLKPTDVNLAAELILGEAKTHLPILYLSQCEGGGYWLDASKLAYDMGGLAHVIVEPTKVFSESLSALTERLNPYGGTIGYCVPGKGLRSKFYLGGAFSTVRKLEGALRSYVARESSTREAVLGWDWQELQAEFARSLRQKSISSTSHGNSDSLLKDSLEAQIAAKDEIIQNLRQKIDMISNSASDVGYSDGIFSPALVRQIGKELYENEFSDRLRRFAIAALEQRPLEAGDRTRQVVERLMQVTEDSRRAISLHHELKSAGKDFKSSTNNLRPILQRLGFEISEDGAHVKAVPSGDLFGVAQITLAKTPSDFRSGKNAVRDIVAALDLRELK</sequence>